<dbReference type="GO" id="GO:0048188">
    <property type="term" value="C:Set1C/COMPASS complex"/>
    <property type="evidence" value="ECO:0007669"/>
    <property type="project" value="InterPro"/>
</dbReference>
<feature type="compositionally biased region" description="Polar residues" evidence="4">
    <location>
        <begin position="1"/>
        <end position="13"/>
    </location>
</feature>
<feature type="region of interest" description="Disordered" evidence="4">
    <location>
        <begin position="267"/>
        <end position="299"/>
    </location>
</feature>
<comment type="similarity">
    <text evidence="3">Belongs to the cclA family.</text>
</comment>
<dbReference type="InterPro" id="IPR003877">
    <property type="entry name" value="SPRY_dom"/>
</dbReference>
<keyword evidence="7" id="KW-1185">Reference proteome</keyword>
<evidence type="ECO:0000256" key="4">
    <source>
        <dbReference type="SAM" id="MobiDB-lite"/>
    </source>
</evidence>
<name>A0A6G1GZP7_9PEZI</name>
<protein>
    <recommendedName>
        <fullName evidence="5">SPRY domain-containing protein</fullName>
    </recommendedName>
</protein>
<evidence type="ECO:0000313" key="7">
    <source>
        <dbReference type="Proteomes" id="UP000800041"/>
    </source>
</evidence>
<sequence length="552" mass="61179">MAETNGSRGSTPNVLPPPQRPLEVHAPAVPSPLNPDPMSKRPSRAPAREQREKKESLKKREATATAGVSKSTSQKRKAVEAPAPVRYNFKAPKLSDFEPPKEPIFASHEPTPFFTPDGKTELKKPTDHAENKKQYRYTHCVADPLFRHKEWYRQSDSKPFGPRLSFEDSDRSMHFDEATGRVVTHEKGWRMSRGNVVAREGRWYYEVKIIKGVPEEGPVLGAFGPQPHIRMGFARREAPLDAPVGFDGYSYGITDIRFETMHRSRSGKFFQPTKSSKSKSKKATAVTQKASQAPDSPPDNVCEGDVIGLEISLPSLALHKKIVDGSYNPAVDMGDGFDSTPYPSVSALIDPLAAAEKASPDIVRDRIPVPYKGNVFFEQLEYQATKAMESYSDRGPFNSVQPNANHEEPALRSLPHSSIRVYKNGKLVGTAFENLMAFLPPASAPQPGAGARMGFDDGMLGYFPAISSFSGGIAEVNFGPNFFFPPPEYKSTRRDATMTGTNDANVDKELPIGRQLRAAGERYTEQIAEDIMWDLVDEVDFFMRDGGYQFEG</sequence>
<feature type="compositionally biased region" description="Low complexity" evidence="4">
    <location>
        <begin position="283"/>
        <end position="293"/>
    </location>
</feature>
<dbReference type="AlphaFoldDB" id="A0A6G1GZP7"/>
<keyword evidence="2" id="KW-0539">Nucleus</keyword>
<organism evidence="6 7">
    <name type="scientific">Aulographum hederae CBS 113979</name>
    <dbReference type="NCBI Taxonomy" id="1176131"/>
    <lineage>
        <taxon>Eukaryota</taxon>
        <taxon>Fungi</taxon>
        <taxon>Dikarya</taxon>
        <taxon>Ascomycota</taxon>
        <taxon>Pezizomycotina</taxon>
        <taxon>Dothideomycetes</taxon>
        <taxon>Pleosporomycetidae</taxon>
        <taxon>Aulographales</taxon>
        <taxon>Aulographaceae</taxon>
    </lineage>
</organism>
<dbReference type="SUPFAM" id="SSF49899">
    <property type="entry name" value="Concanavalin A-like lectins/glucanases"/>
    <property type="match status" value="1"/>
</dbReference>
<dbReference type="CDD" id="cd12872">
    <property type="entry name" value="SPRY_Ash2"/>
    <property type="match status" value="1"/>
</dbReference>
<dbReference type="OrthoDB" id="10266026at2759"/>
<evidence type="ECO:0000256" key="2">
    <source>
        <dbReference type="ARBA" id="ARBA00023242"/>
    </source>
</evidence>
<proteinExistence type="inferred from homology"/>
<dbReference type="SMART" id="SM00449">
    <property type="entry name" value="SPRY"/>
    <property type="match status" value="1"/>
</dbReference>
<evidence type="ECO:0000259" key="5">
    <source>
        <dbReference type="SMART" id="SM00449"/>
    </source>
</evidence>
<feature type="compositionally biased region" description="Basic and acidic residues" evidence="4">
    <location>
        <begin position="118"/>
        <end position="130"/>
    </location>
</feature>
<dbReference type="EMBL" id="ML977157">
    <property type="protein sequence ID" value="KAF1986443.1"/>
    <property type="molecule type" value="Genomic_DNA"/>
</dbReference>
<dbReference type="InterPro" id="IPR037353">
    <property type="entry name" value="ASH2"/>
</dbReference>
<feature type="region of interest" description="Disordered" evidence="4">
    <location>
        <begin position="1"/>
        <end position="86"/>
    </location>
</feature>
<dbReference type="InterPro" id="IPR043136">
    <property type="entry name" value="B30.2/SPRY_sf"/>
</dbReference>
<dbReference type="PANTHER" id="PTHR10598">
    <property type="entry name" value="SET1/ASH2 HISTONE METHYLTRANSFERASE COMPLEX SUBUNIT ASH2"/>
    <property type="match status" value="1"/>
</dbReference>
<evidence type="ECO:0000256" key="1">
    <source>
        <dbReference type="ARBA" id="ARBA00004123"/>
    </source>
</evidence>
<dbReference type="Proteomes" id="UP000800041">
    <property type="component" value="Unassembled WGS sequence"/>
</dbReference>
<dbReference type="InterPro" id="IPR013320">
    <property type="entry name" value="ConA-like_dom_sf"/>
</dbReference>
<accession>A0A6G1GZP7</accession>
<feature type="region of interest" description="Disordered" evidence="4">
    <location>
        <begin position="108"/>
        <end position="130"/>
    </location>
</feature>
<feature type="non-terminal residue" evidence="6">
    <location>
        <position position="552"/>
    </location>
</feature>
<evidence type="ECO:0000313" key="6">
    <source>
        <dbReference type="EMBL" id="KAF1986443.1"/>
    </source>
</evidence>
<feature type="domain" description="SPRY" evidence="5">
    <location>
        <begin position="200"/>
        <end position="482"/>
    </location>
</feature>
<comment type="subcellular location">
    <subcellularLocation>
        <location evidence="1">Nucleus</location>
    </subcellularLocation>
</comment>
<dbReference type="Gene3D" id="2.60.120.920">
    <property type="match status" value="1"/>
</dbReference>
<reference evidence="6" key="1">
    <citation type="journal article" date="2020" name="Stud. Mycol.">
        <title>101 Dothideomycetes genomes: a test case for predicting lifestyles and emergence of pathogens.</title>
        <authorList>
            <person name="Haridas S."/>
            <person name="Albert R."/>
            <person name="Binder M."/>
            <person name="Bloem J."/>
            <person name="Labutti K."/>
            <person name="Salamov A."/>
            <person name="Andreopoulos B."/>
            <person name="Baker S."/>
            <person name="Barry K."/>
            <person name="Bills G."/>
            <person name="Bluhm B."/>
            <person name="Cannon C."/>
            <person name="Castanera R."/>
            <person name="Culley D."/>
            <person name="Daum C."/>
            <person name="Ezra D."/>
            <person name="Gonzalez J."/>
            <person name="Henrissat B."/>
            <person name="Kuo A."/>
            <person name="Liang C."/>
            <person name="Lipzen A."/>
            <person name="Lutzoni F."/>
            <person name="Magnuson J."/>
            <person name="Mondo S."/>
            <person name="Nolan M."/>
            <person name="Ohm R."/>
            <person name="Pangilinan J."/>
            <person name="Park H.-J."/>
            <person name="Ramirez L."/>
            <person name="Alfaro M."/>
            <person name="Sun H."/>
            <person name="Tritt A."/>
            <person name="Yoshinaga Y."/>
            <person name="Zwiers L.-H."/>
            <person name="Turgeon B."/>
            <person name="Goodwin S."/>
            <person name="Spatafora J."/>
            <person name="Crous P."/>
            <person name="Grigoriev I."/>
        </authorList>
    </citation>
    <scope>NUCLEOTIDE SEQUENCE</scope>
    <source>
        <strain evidence="6">CBS 113979</strain>
    </source>
</reference>
<dbReference type="GO" id="GO:0000976">
    <property type="term" value="F:transcription cis-regulatory region binding"/>
    <property type="evidence" value="ECO:0007669"/>
    <property type="project" value="TreeGrafter"/>
</dbReference>
<feature type="compositionally biased region" description="Basic and acidic residues" evidence="4">
    <location>
        <begin position="46"/>
        <end position="62"/>
    </location>
</feature>
<gene>
    <name evidence="6" type="ORF">K402DRAFT_304283</name>
</gene>
<evidence type="ECO:0000256" key="3">
    <source>
        <dbReference type="ARBA" id="ARBA00038149"/>
    </source>
</evidence>
<dbReference type="PANTHER" id="PTHR10598:SF0">
    <property type="entry name" value="SET1_ASH2 HISTONE METHYLTRANSFERASE COMPLEX SUBUNIT ASH2"/>
    <property type="match status" value="1"/>
</dbReference>